<dbReference type="EMBL" id="CALNXI010003149">
    <property type="protein sequence ID" value="CAH3192337.1"/>
    <property type="molecule type" value="Genomic_DNA"/>
</dbReference>
<feature type="compositionally biased region" description="Pro residues" evidence="1">
    <location>
        <begin position="58"/>
        <end position="70"/>
    </location>
</feature>
<dbReference type="PANTHER" id="PTHR46585">
    <property type="entry name" value="INTEGRASE CORE DOMAIN CONTAINING PROTEIN"/>
    <property type="match status" value="1"/>
</dbReference>
<dbReference type="Proteomes" id="UP001159427">
    <property type="component" value="Unassembled WGS sequence"/>
</dbReference>
<feature type="region of interest" description="Disordered" evidence="1">
    <location>
        <begin position="35"/>
        <end position="73"/>
    </location>
</feature>
<organism evidence="2 3">
    <name type="scientific">Porites evermanni</name>
    <dbReference type="NCBI Taxonomy" id="104178"/>
    <lineage>
        <taxon>Eukaryota</taxon>
        <taxon>Metazoa</taxon>
        <taxon>Cnidaria</taxon>
        <taxon>Anthozoa</taxon>
        <taxon>Hexacorallia</taxon>
        <taxon>Scleractinia</taxon>
        <taxon>Fungiina</taxon>
        <taxon>Poritidae</taxon>
        <taxon>Porites</taxon>
    </lineage>
</organism>
<dbReference type="PANTHER" id="PTHR46585:SF4">
    <property type="entry name" value="C3H1-TYPE DOMAIN-CONTAINING PROTEIN"/>
    <property type="match status" value="1"/>
</dbReference>
<name>A0ABN8SP88_9CNID</name>
<protein>
    <submittedName>
        <fullName evidence="2">Uncharacterized protein</fullName>
    </submittedName>
</protein>
<evidence type="ECO:0000313" key="2">
    <source>
        <dbReference type="EMBL" id="CAH3192337.1"/>
    </source>
</evidence>
<comment type="caution">
    <text evidence="2">The sequence shown here is derived from an EMBL/GenBank/DDBJ whole genome shotgun (WGS) entry which is preliminary data.</text>
</comment>
<keyword evidence="3" id="KW-1185">Reference proteome</keyword>
<sequence length="137" mass="15783">MASHLETTDVPLLHSPQYVTVRGRLQPLVHTYNQSYHRTQKKQGPGAWTNPTARPWTKRPPPNPPPPPLLQPKCQVDDRVRLDKKYRPFKKGYLPGWTEEVLVVTHIRRHPVVTYALIEWAGTPIKGTCKLQSTQHE</sequence>
<evidence type="ECO:0000256" key="1">
    <source>
        <dbReference type="SAM" id="MobiDB-lite"/>
    </source>
</evidence>
<gene>
    <name evidence="2" type="ORF">PEVE_00023701</name>
</gene>
<evidence type="ECO:0000313" key="3">
    <source>
        <dbReference type="Proteomes" id="UP001159427"/>
    </source>
</evidence>
<proteinExistence type="predicted"/>
<accession>A0ABN8SP88</accession>
<reference evidence="2 3" key="1">
    <citation type="submission" date="2022-05" db="EMBL/GenBank/DDBJ databases">
        <authorList>
            <consortium name="Genoscope - CEA"/>
            <person name="William W."/>
        </authorList>
    </citation>
    <scope>NUCLEOTIDE SEQUENCE [LARGE SCALE GENOMIC DNA]</scope>
</reference>